<dbReference type="AlphaFoldDB" id="A0A7J7Y0M9"/>
<dbReference type="GO" id="GO:0009566">
    <property type="term" value="P:fertilization"/>
    <property type="evidence" value="ECO:0007669"/>
    <property type="project" value="TreeGrafter"/>
</dbReference>
<keyword evidence="3" id="KW-1185">Reference proteome</keyword>
<dbReference type="PANTHER" id="PTHR33517">
    <property type="entry name" value="PROTEIN FAM170B-RELATED"/>
    <property type="match status" value="1"/>
</dbReference>
<evidence type="ECO:0000256" key="1">
    <source>
        <dbReference type="SAM" id="MobiDB-lite"/>
    </source>
</evidence>
<evidence type="ECO:0000313" key="3">
    <source>
        <dbReference type="Proteomes" id="UP000527355"/>
    </source>
</evidence>
<protein>
    <recommendedName>
        <fullName evidence="4">Family with sequence similarity 170 member A</fullName>
    </recommendedName>
</protein>
<name>A0A7J7Y0M9_MYOMY</name>
<dbReference type="Pfam" id="PF17734">
    <property type="entry name" value="Spt46"/>
    <property type="match status" value="1"/>
</dbReference>
<feature type="compositionally biased region" description="Basic and acidic residues" evidence="1">
    <location>
        <begin position="23"/>
        <end position="46"/>
    </location>
</feature>
<accession>A0A7J7Y0M9</accession>
<gene>
    <name evidence="2" type="ORF">mMyoMyo1_011415</name>
</gene>
<feature type="region of interest" description="Disordered" evidence="1">
    <location>
        <begin position="21"/>
        <end position="58"/>
    </location>
</feature>
<dbReference type="GO" id="GO:0005634">
    <property type="term" value="C:nucleus"/>
    <property type="evidence" value="ECO:0007669"/>
    <property type="project" value="TreeGrafter"/>
</dbReference>
<evidence type="ECO:0008006" key="4">
    <source>
        <dbReference type="Google" id="ProtNLM"/>
    </source>
</evidence>
<proteinExistence type="predicted"/>
<dbReference type="EMBL" id="JABWUV010000005">
    <property type="protein sequence ID" value="KAF6355226.1"/>
    <property type="molecule type" value="Genomic_DNA"/>
</dbReference>
<dbReference type="VEuPathDB" id="HostDB:LOC118675682"/>
<dbReference type="PANTHER" id="PTHR33517:SF5">
    <property type="entry name" value="FAMILY WITH SEQUENCE SIMILARITY 170 MEMBER A"/>
    <property type="match status" value="1"/>
</dbReference>
<comment type="caution">
    <text evidence="2">The sequence shown here is derived from an EMBL/GenBank/DDBJ whole genome shotgun (WGS) entry which is preliminary data.</text>
</comment>
<dbReference type="Proteomes" id="UP000527355">
    <property type="component" value="Unassembled WGS sequence"/>
</dbReference>
<evidence type="ECO:0000313" key="2">
    <source>
        <dbReference type="EMBL" id="KAF6355226.1"/>
    </source>
</evidence>
<dbReference type="InterPro" id="IPR040879">
    <property type="entry name" value="Spt46-like"/>
</dbReference>
<sequence>MIKMEEMTYIEKIHENVPITHMSENKPLIDHEHNLESRAQEKREEADSPAQPTALDGYPSAKTPEWLVALDSGFRCMACCRVFPSLEVLQEHVECGVREGFSCHAFHNAMARLKHKDLKEDEQENQGGNM</sequence>
<organism evidence="2 3">
    <name type="scientific">Myotis myotis</name>
    <name type="common">Greater mouse-eared bat</name>
    <name type="synonym">Vespertilio myotis</name>
    <dbReference type="NCBI Taxonomy" id="51298"/>
    <lineage>
        <taxon>Eukaryota</taxon>
        <taxon>Metazoa</taxon>
        <taxon>Chordata</taxon>
        <taxon>Craniata</taxon>
        <taxon>Vertebrata</taxon>
        <taxon>Euteleostomi</taxon>
        <taxon>Mammalia</taxon>
        <taxon>Eutheria</taxon>
        <taxon>Laurasiatheria</taxon>
        <taxon>Chiroptera</taxon>
        <taxon>Yangochiroptera</taxon>
        <taxon>Vespertilionidae</taxon>
        <taxon>Myotis</taxon>
    </lineage>
</organism>
<reference evidence="2 3" key="1">
    <citation type="journal article" date="2020" name="Nature">
        <title>Six reference-quality genomes reveal evolution of bat adaptations.</title>
        <authorList>
            <person name="Jebb D."/>
            <person name="Huang Z."/>
            <person name="Pippel M."/>
            <person name="Hughes G.M."/>
            <person name="Lavrichenko K."/>
            <person name="Devanna P."/>
            <person name="Winkler S."/>
            <person name="Jermiin L.S."/>
            <person name="Skirmuntt E.C."/>
            <person name="Katzourakis A."/>
            <person name="Burkitt-Gray L."/>
            <person name="Ray D.A."/>
            <person name="Sullivan K.A.M."/>
            <person name="Roscito J.G."/>
            <person name="Kirilenko B.M."/>
            <person name="Davalos L.M."/>
            <person name="Corthals A.P."/>
            <person name="Power M.L."/>
            <person name="Jones G."/>
            <person name="Ransome R.D."/>
            <person name="Dechmann D.K.N."/>
            <person name="Locatelli A.G."/>
            <person name="Puechmaille S.J."/>
            <person name="Fedrigo O."/>
            <person name="Jarvis E.D."/>
            <person name="Hiller M."/>
            <person name="Vernes S.C."/>
            <person name="Myers E.W."/>
            <person name="Teeling E.C."/>
        </authorList>
    </citation>
    <scope>NUCLEOTIDE SEQUENCE [LARGE SCALE GENOMIC DNA]</scope>
    <source>
        <strain evidence="2">MMyoMyo1</strain>
        <tissue evidence="2">Flight muscle</tissue>
    </source>
</reference>